<evidence type="ECO:0000313" key="2">
    <source>
        <dbReference type="EMBL" id="GEU86074.1"/>
    </source>
</evidence>
<dbReference type="InterPro" id="IPR026960">
    <property type="entry name" value="RVT-Znf"/>
</dbReference>
<dbReference type="EMBL" id="BKCJ010009244">
    <property type="protein sequence ID" value="GEU86074.1"/>
    <property type="molecule type" value="Genomic_DNA"/>
</dbReference>
<proteinExistence type="predicted"/>
<reference evidence="2" key="1">
    <citation type="journal article" date="2019" name="Sci. Rep.">
        <title>Draft genome of Tanacetum cinerariifolium, the natural source of mosquito coil.</title>
        <authorList>
            <person name="Yamashiro T."/>
            <person name="Shiraishi A."/>
            <person name="Satake H."/>
            <person name="Nakayama K."/>
        </authorList>
    </citation>
    <scope>NUCLEOTIDE SEQUENCE</scope>
</reference>
<dbReference type="AlphaFoldDB" id="A0A6L2NNC4"/>
<evidence type="ECO:0000259" key="1">
    <source>
        <dbReference type="Pfam" id="PF13966"/>
    </source>
</evidence>
<gene>
    <name evidence="2" type="ORF">Tci_058052</name>
</gene>
<organism evidence="2">
    <name type="scientific">Tanacetum cinerariifolium</name>
    <name type="common">Dalmatian daisy</name>
    <name type="synonym">Chrysanthemum cinerariifolium</name>
    <dbReference type="NCBI Taxonomy" id="118510"/>
    <lineage>
        <taxon>Eukaryota</taxon>
        <taxon>Viridiplantae</taxon>
        <taxon>Streptophyta</taxon>
        <taxon>Embryophyta</taxon>
        <taxon>Tracheophyta</taxon>
        <taxon>Spermatophyta</taxon>
        <taxon>Magnoliopsida</taxon>
        <taxon>eudicotyledons</taxon>
        <taxon>Gunneridae</taxon>
        <taxon>Pentapetalae</taxon>
        <taxon>asterids</taxon>
        <taxon>campanulids</taxon>
        <taxon>Asterales</taxon>
        <taxon>Asteraceae</taxon>
        <taxon>Asteroideae</taxon>
        <taxon>Anthemideae</taxon>
        <taxon>Anthemidinae</taxon>
        <taxon>Tanacetum</taxon>
    </lineage>
</organism>
<sequence>MPFVEGELPVKYLGVPFISSRLLNKDCKILVKELRTVVGIGRISLYLMMVSFKTFSNICVVSFGVMASSSVVNLKLLKKIYVFLKVRVALVSVVLRWIHTYKLKGHSFWDIPIKSDLSWGWLKHLHIRDLVKPFFWITMGNGWLWLQAWLLKASDLGLISVLTIINSWPDLVQWRDLNSVLSCFSVGLLGKPLDREVLKSWHSVVWFSHCIPRHAVHLWLVMRNSLKTQDKLRKWDAGVGIDLNPLQCAFRSGQLDSHAHLFFECSYSSKVWYLVRPLACMENVPPHLHDIIADCFMVHVEVVVWFQEPRRELPLSVVLYFPPPRFCPVGFTWKDSARIIMEALDEFKGSSGLVLSIPKSTIFFYNVVNHVKNSILNIMPFAEGRPDEAAKIAKGGLPVKSVISSMQVYWASVLTISKGIILDIHRLIRGFLWCNGEYKRGKAKVAWSDICLPKSEDGLGLRSLEIFNMALMTTHIWNIVSNKELLWVRWIYTYKLIVPPFFWANLGNGRNTSIWFDNWCSYCLLIRFLTGKDISREGFSIQDCVIDMISNDGWKLPQSWLLKAPDLGLVSVPNLVANKSDVPRWQN</sequence>
<comment type="caution">
    <text evidence="2">The sequence shown here is derived from an EMBL/GenBank/DDBJ whole genome shotgun (WGS) entry which is preliminary data.</text>
</comment>
<protein>
    <recommendedName>
        <fullName evidence="1">Reverse transcriptase zinc-binding domain-containing protein</fullName>
    </recommendedName>
</protein>
<dbReference type="Pfam" id="PF13966">
    <property type="entry name" value="zf-RVT"/>
    <property type="match status" value="1"/>
</dbReference>
<name>A0A6L2NNC4_TANCI</name>
<accession>A0A6L2NNC4</accession>
<dbReference type="PANTHER" id="PTHR33116">
    <property type="entry name" value="REVERSE TRANSCRIPTASE ZINC-BINDING DOMAIN-CONTAINING PROTEIN-RELATED-RELATED"/>
    <property type="match status" value="1"/>
</dbReference>
<dbReference type="PANTHER" id="PTHR33116:SF84">
    <property type="entry name" value="RNA-DIRECTED DNA POLYMERASE"/>
    <property type="match status" value="1"/>
</dbReference>
<feature type="domain" description="Reverse transcriptase zinc-binding" evidence="1">
    <location>
        <begin position="199"/>
        <end position="272"/>
    </location>
</feature>